<proteinExistence type="predicted"/>
<dbReference type="EMBL" id="GBXM01069064">
    <property type="protein sequence ID" value="JAH39513.1"/>
    <property type="molecule type" value="Transcribed_RNA"/>
</dbReference>
<reference evidence="1" key="1">
    <citation type="submission" date="2014-11" db="EMBL/GenBank/DDBJ databases">
        <authorList>
            <person name="Amaro Gonzalez C."/>
        </authorList>
    </citation>
    <scope>NUCLEOTIDE SEQUENCE</scope>
</reference>
<dbReference type="AlphaFoldDB" id="A0A0E9SG80"/>
<name>A0A0E9SG80_ANGAN</name>
<sequence length="67" mass="7837">MQSENIQPTLSFMFYLGYIKPCNQRAGLHCKPTAFNFTQVSFPHCKLFNFTNLKAKFFRALPLITKF</sequence>
<reference evidence="1" key="2">
    <citation type="journal article" date="2015" name="Fish Shellfish Immunol.">
        <title>Early steps in the European eel (Anguilla anguilla)-Vibrio vulnificus interaction in the gills: Role of the RtxA13 toxin.</title>
        <authorList>
            <person name="Callol A."/>
            <person name="Pajuelo D."/>
            <person name="Ebbesson L."/>
            <person name="Teles M."/>
            <person name="MacKenzie S."/>
            <person name="Amaro C."/>
        </authorList>
    </citation>
    <scope>NUCLEOTIDE SEQUENCE</scope>
</reference>
<protein>
    <submittedName>
        <fullName evidence="1">Uncharacterized protein</fullName>
    </submittedName>
</protein>
<accession>A0A0E9SG80</accession>
<evidence type="ECO:0000313" key="1">
    <source>
        <dbReference type="EMBL" id="JAH39513.1"/>
    </source>
</evidence>
<organism evidence="1">
    <name type="scientific">Anguilla anguilla</name>
    <name type="common">European freshwater eel</name>
    <name type="synonym">Muraena anguilla</name>
    <dbReference type="NCBI Taxonomy" id="7936"/>
    <lineage>
        <taxon>Eukaryota</taxon>
        <taxon>Metazoa</taxon>
        <taxon>Chordata</taxon>
        <taxon>Craniata</taxon>
        <taxon>Vertebrata</taxon>
        <taxon>Euteleostomi</taxon>
        <taxon>Actinopterygii</taxon>
        <taxon>Neopterygii</taxon>
        <taxon>Teleostei</taxon>
        <taxon>Anguilliformes</taxon>
        <taxon>Anguillidae</taxon>
        <taxon>Anguilla</taxon>
    </lineage>
</organism>